<sequence>MTPSSKVSPINLRWLCVTCAVQSVWTLHSFCGRDVWLVAPPASHDRPLSHATTSVPCYSVRPMLQPLSHAIASVPRYSLCPIASVPCYSLCPTL</sequence>
<evidence type="ECO:0000256" key="1">
    <source>
        <dbReference type="SAM" id="SignalP"/>
    </source>
</evidence>
<keyword evidence="3" id="KW-1185">Reference proteome</keyword>
<feature type="chain" id="PRO_5042032676" description="Secreted protein" evidence="1">
    <location>
        <begin position="27"/>
        <end position="94"/>
    </location>
</feature>
<organism evidence="2 3">
    <name type="scientific">Elysia crispata</name>
    <name type="common">lettuce slug</name>
    <dbReference type="NCBI Taxonomy" id="231223"/>
    <lineage>
        <taxon>Eukaryota</taxon>
        <taxon>Metazoa</taxon>
        <taxon>Spiralia</taxon>
        <taxon>Lophotrochozoa</taxon>
        <taxon>Mollusca</taxon>
        <taxon>Gastropoda</taxon>
        <taxon>Heterobranchia</taxon>
        <taxon>Euthyneura</taxon>
        <taxon>Panpulmonata</taxon>
        <taxon>Sacoglossa</taxon>
        <taxon>Placobranchoidea</taxon>
        <taxon>Plakobranchidae</taxon>
        <taxon>Elysia</taxon>
    </lineage>
</organism>
<keyword evidence="1" id="KW-0732">Signal</keyword>
<accession>A0AAE0Y0P1</accession>
<gene>
    <name evidence="2" type="ORF">RRG08_013525</name>
</gene>
<feature type="signal peptide" evidence="1">
    <location>
        <begin position="1"/>
        <end position="26"/>
    </location>
</feature>
<comment type="caution">
    <text evidence="2">The sequence shown here is derived from an EMBL/GenBank/DDBJ whole genome shotgun (WGS) entry which is preliminary data.</text>
</comment>
<reference evidence="2" key="1">
    <citation type="journal article" date="2023" name="G3 (Bethesda)">
        <title>A reference genome for the long-term kleptoplast-retaining sea slug Elysia crispata morphotype clarki.</title>
        <authorList>
            <person name="Eastman K.E."/>
            <person name="Pendleton A.L."/>
            <person name="Shaikh M.A."/>
            <person name="Suttiyut T."/>
            <person name="Ogas R."/>
            <person name="Tomko P."/>
            <person name="Gavelis G."/>
            <person name="Widhalm J.R."/>
            <person name="Wisecaver J.H."/>
        </authorList>
    </citation>
    <scope>NUCLEOTIDE SEQUENCE</scope>
    <source>
        <strain evidence="2">ECLA1</strain>
    </source>
</reference>
<evidence type="ECO:0008006" key="4">
    <source>
        <dbReference type="Google" id="ProtNLM"/>
    </source>
</evidence>
<dbReference type="EMBL" id="JAWDGP010007172">
    <property type="protein sequence ID" value="KAK3728802.1"/>
    <property type="molecule type" value="Genomic_DNA"/>
</dbReference>
<dbReference type="Proteomes" id="UP001283361">
    <property type="component" value="Unassembled WGS sequence"/>
</dbReference>
<protein>
    <recommendedName>
        <fullName evidence="4">Secreted protein</fullName>
    </recommendedName>
</protein>
<dbReference type="AlphaFoldDB" id="A0AAE0Y0P1"/>
<name>A0AAE0Y0P1_9GAST</name>
<evidence type="ECO:0000313" key="2">
    <source>
        <dbReference type="EMBL" id="KAK3728802.1"/>
    </source>
</evidence>
<evidence type="ECO:0000313" key="3">
    <source>
        <dbReference type="Proteomes" id="UP001283361"/>
    </source>
</evidence>
<proteinExistence type="predicted"/>